<evidence type="ECO:0000313" key="1">
    <source>
        <dbReference type="EMBL" id="GFP95849.1"/>
    </source>
</evidence>
<evidence type="ECO:0000313" key="2">
    <source>
        <dbReference type="Proteomes" id="UP000653305"/>
    </source>
</evidence>
<protein>
    <submittedName>
        <fullName evidence="1">Uncharacterized protein</fullName>
    </submittedName>
</protein>
<accession>A0A830C990</accession>
<organism evidence="1 2">
    <name type="scientific">Phtheirospermum japonicum</name>
    <dbReference type="NCBI Taxonomy" id="374723"/>
    <lineage>
        <taxon>Eukaryota</taxon>
        <taxon>Viridiplantae</taxon>
        <taxon>Streptophyta</taxon>
        <taxon>Embryophyta</taxon>
        <taxon>Tracheophyta</taxon>
        <taxon>Spermatophyta</taxon>
        <taxon>Magnoliopsida</taxon>
        <taxon>eudicotyledons</taxon>
        <taxon>Gunneridae</taxon>
        <taxon>Pentapetalae</taxon>
        <taxon>asterids</taxon>
        <taxon>lamiids</taxon>
        <taxon>Lamiales</taxon>
        <taxon>Orobanchaceae</taxon>
        <taxon>Orobanchaceae incertae sedis</taxon>
        <taxon>Phtheirospermum</taxon>
    </lineage>
</organism>
<keyword evidence="2" id="KW-1185">Reference proteome</keyword>
<name>A0A830C990_9LAMI</name>
<dbReference type="OrthoDB" id="1673075at2759"/>
<dbReference type="EMBL" id="BMAC01000409">
    <property type="protein sequence ID" value="GFP95849.1"/>
    <property type="molecule type" value="Genomic_DNA"/>
</dbReference>
<proteinExistence type="predicted"/>
<dbReference type="Proteomes" id="UP000653305">
    <property type="component" value="Unassembled WGS sequence"/>
</dbReference>
<sequence length="78" mass="8835">MFEGKKKNTSGESISCISLFGSKKLNSSRISNSVMESKSDWTKHKKLSAFTTQEIHFATSFMPWSCRIPIGEGFHEFL</sequence>
<gene>
    <name evidence="1" type="ORF">PHJA_001729100</name>
</gene>
<reference evidence="1" key="1">
    <citation type="submission" date="2020-07" db="EMBL/GenBank/DDBJ databases">
        <title>Ethylene signaling mediates host invasion by parasitic plants.</title>
        <authorList>
            <person name="Yoshida S."/>
        </authorList>
    </citation>
    <scope>NUCLEOTIDE SEQUENCE</scope>
    <source>
        <strain evidence="1">Okayama</strain>
    </source>
</reference>
<dbReference type="AlphaFoldDB" id="A0A830C990"/>
<comment type="caution">
    <text evidence="1">The sequence shown here is derived from an EMBL/GenBank/DDBJ whole genome shotgun (WGS) entry which is preliminary data.</text>
</comment>